<organism evidence="2 3">
    <name type="scientific">Acanthaster planci</name>
    <name type="common">Crown-of-thorns starfish</name>
    <dbReference type="NCBI Taxonomy" id="133434"/>
    <lineage>
        <taxon>Eukaryota</taxon>
        <taxon>Metazoa</taxon>
        <taxon>Echinodermata</taxon>
        <taxon>Eleutherozoa</taxon>
        <taxon>Asterozoa</taxon>
        <taxon>Asteroidea</taxon>
        <taxon>Valvatacea</taxon>
        <taxon>Valvatida</taxon>
        <taxon>Acanthasteridae</taxon>
        <taxon>Acanthaster</taxon>
    </lineage>
</organism>
<feature type="transmembrane region" description="Helical" evidence="1">
    <location>
        <begin position="287"/>
        <end position="310"/>
    </location>
</feature>
<feature type="transmembrane region" description="Helical" evidence="1">
    <location>
        <begin position="63"/>
        <end position="83"/>
    </location>
</feature>
<accession>A0A8B7YW05</accession>
<dbReference type="OrthoDB" id="6499973at2759"/>
<keyword evidence="1" id="KW-0472">Membrane</keyword>
<dbReference type="GO" id="GO:0008028">
    <property type="term" value="F:monocarboxylic acid transmembrane transporter activity"/>
    <property type="evidence" value="ECO:0007669"/>
    <property type="project" value="TreeGrafter"/>
</dbReference>
<keyword evidence="1" id="KW-0812">Transmembrane</keyword>
<evidence type="ECO:0000313" key="2">
    <source>
        <dbReference type="Proteomes" id="UP000694845"/>
    </source>
</evidence>
<feature type="transmembrane region" description="Helical" evidence="1">
    <location>
        <begin position="196"/>
        <end position="214"/>
    </location>
</feature>
<dbReference type="InterPro" id="IPR011701">
    <property type="entry name" value="MFS"/>
</dbReference>
<feature type="transmembrane region" description="Helical" evidence="1">
    <location>
        <begin position="162"/>
        <end position="184"/>
    </location>
</feature>
<evidence type="ECO:0000313" key="3">
    <source>
        <dbReference type="RefSeq" id="XP_022097494.1"/>
    </source>
</evidence>
<reference evidence="3" key="1">
    <citation type="submission" date="2025-08" db="UniProtKB">
        <authorList>
            <consortium name="RefSeq"/>
        </authorList>
    </citation>
    <scope>IDENTIFICATION</scope>
</reference>
<keyword evidence="1" id="KW-1133">Transmembrane helix</keyword>
<gene>
    <name evidence="3" type="primary">LOC110982971</name>
</gene>
<dbReference type="Proteomes" id="UP000694845">
    <property type="component" value="Unplaced"/>
</dbReference>
<name>A0A8B7YW05_ACAPL</name>
<dbReference type="PANTHER" id="PTHR11360:SF303">
    <property type="entry name" value="MAJOR FACILITATOR SUPERFAMILY (MFS) PROFILE DOMAIN-CONTAINING PROTEIN"/>
    <property type="match status" value="1"/>
</dbReference>
<dbReference type="InterPro" id="IPR036259">
    <property type="entry name" value="MFS_trans_sf"/>
</dbReference>
<dbReference type="InterPro" id="IPR050327">
    <property type="entry name" value="Proton-linked_MCT"/>
</dbReference>
<dbReference type="AlphaFoldDB" id="A0A8B7YW05"/>
<protein>
    <submittedName>
        <fullName evidence="3">Monocarboxylate transporter 12-like</fullName>
    </submittedName>
</protein>
<feature type="transmembrane region" description="Helical" evidence="1">
    <location>
        <begin position="23"/>
        <end position="42"/>
    </location>
</feature>
<dbReference type="PANTHER" id="PTHR11360">
    <property type="entry name" value="MONOCARBOXYLATE TRANSPORTER"/>
    <property type="match status" value="1"/>
</dbReference>
<dbReference type="OMA" id="WIAVFTR"/>
<keyword evidence="2" id="KW-1185">Reference proteome</keyword>
<dbReference type="SUPFAM" id="SSF103473">
    <property type="entry name" value="MFS general substrate transporter"/>
    <property type="match status" value="1"/>
</dbReference>
<evidence type="ECO:0000256" key="1">
    <source>
        <dbReference type="SAM" id="Phobius"/>
    </source>
</evidence>
<dbReference type="KEGG" id="aplc:110982971"/>
<proteinExistence type="predicted"/>
<feature type="transmembrane region" description="Helical" evidence="1">
    <location>
        <begin position="316"/>
        <end position="337"/>
    </location>
</feature>
<dbReference type="RefSeq" id="XP_022097494.1">
    <property type="nucleotide sequence ID" value="XM_022241802.1"/>
</dbReference>
<dbReference type="GeneID" id="110982971"/>
<dbReference type="Pfam" id="PF07690">
    <property type="entry name" value="MFS_1"/>
    <property type="match status" value="1"/>
</dbReference>
<sequence length="348" mass="36712">MVCGAMIGVAYIGGSFANTDVQLAWLFVLFAGVGLGVSNVLAKEAVGRRFTKNYATASGIARTGYAVGLLVFAPLIQLFLNTYGWRGTMMLMGGVSLHLVVCGAVLTTSGKVTPQQTMYHQVSDQENSTSTVSQNTLAHRCSGVRENLCKNLDMRLLGIGHFWAPAVMMCCTIFADDMWIIYFVSQAQSNGFTAEQAGSFVSMASVGGVIGKVVQGLLTDCGVISSWSLTAMSIILSSAGYCSTPLLTSYWASAATAFLILCSSGVLACQVDVFIKQVMGVELLAGAFAWVGLLTAGMSFFAGFLPGLLYDLAGSYTAAFLIVGAVQGIPLIPLAILRYSYGRVESAE</sequence>
<dbReference type="Gene3D" id="1.20.1250.20">
    <property type="entry name" value="MFS general substrate transporter like domains"/>
    <property type="match status" value="1"/>
</dbReference>
<feature type="transmembrane region" description="Helical" evidence="1">
    <location>
        <begin position="251"/>
        <end position="275"/>
    </location>
</feature>